<feature type="compositionally biased region" description="Basic residues" evidence="1">
    <location>
        <begin position="148"/>
        <end position="158"/>
    </location>
</feature>
<feature type="compositionally biased region" description="Basic and acidic residues" evidence="1">
    <location>
        <begin position="281"/>
        <end position="325"/>
    </location>
</feature>
<dbReference type="GeneTree" id="ENSGT00940000181663"/>
<feature type="compositionally biased region" description="Basic and acidic residues" evidence="1">
    <location>
        <begin position="61"/>
        <end position="91"/>
    </location>
</feature>
<dbReference type="Proteomes" id="UP000472263">
    <property type="component" value="Chromosome 7"/>
</dbReference>
<organism evidence="2 3">
    <name type="scientific">Myripristis murdjan</name>
    <name type="common">pinecone soldierfish</name>
    <dbReference type="NCBI Taxonomy" id="586833"/>
    <lineage>
        <taxon>Eukaryota</taxon>
        <taxon>Metazoa</taxon>
        <taxon>Chordata</taxon>
        <taxon>Craniata</taxon>
        <taxon>Vertebrata</taxon>
        <taxon>Euteleostomi</taxon>
        <taxon>Actinopterygii</taxon>
        <taxon>Neopterygii</taxon>
        <taxon>Teleostei</taxon>
        <taxon>Neoteleostei</taxon>
        <taxon>Acanthomorphata</taxon>
        <taxon>Holocentriformes</taxon>
        <taxon>Holocentridae</taxon>
        <taxon>Myripristis</taxon>
    </lineage>
</organism>
<gene>
    <name evidence="2" type="primary">ccdc187</name>
</gene>
<name>A0A667ZKJ2_9TELE</name>
<protein>
    <submittedName>
        <fullName evidence="2">Coiled-coil domain-containing protein 50-like</fullName>
    </submittedName>
</protein>
<dbReference type="PANTHER" id="PTHR22115">
    <property type="entry name" value="C3ORF6 PROTEIN-RELATED"/>
    <property type="match status" value="1"/>
</dbReference>
<dbReference type="InterPro" id="IPR039303">
    <property type="entry name" value="CCDC50"/>
</dbReference>
<dbReference type="Ensembl" id="ENSMMDT00005042099.1">
    <property type="protein sequence ID" value="ENSMMDP00005041257.1"/>
    <property type="gene ID" value="ENSMMDG00005019072.1"/>
</dbReference>
<feature type="region of interest" description="Disordered" evidence="1">
    <location>
        <begin position="56"/>
        <end position="100"/>
    </location>
</feature>
<reference evidence="2" key="2">
    <citation type="submission" date="2025-08" db="UniProtKB">
        <authorList>
            <consortium name="Ensembl"/>
        </authorList>
    </citation>
    <scope>IDENTIFICATION</scope>
</reference>
<feature type="region of interest" description="Disordered" evidence="1">
    <location>
        <begin position="281"/>
        <end position="344"/>
    </location>
</feature>
<dbReference type="AlphaFoldDB" id="A0A667ZKJ2"/>
<sequence>MLGQVLRERGVAVRHGIQGAPLQVRPQSRDSQVLYGSEASYGDGQAHQGVFQRAASTRRSYHGDIRERRRLSNGEISERDYRGGQERHHDSPANVENDGVEVNDEWSRYSGFANRERGGSRRWRGVRSTQDNDRREEDVNYDHDGRSRRSRSQRWHRHKETEEKLSSEEELEVERRVEQPRRRVPQRNQSLSSTGAATRDRSRHTTAGAELQLEPEGAYLDMGELRQVLQDEELARRLQEEEDRLLRRSPQPSPHTSYPEGDFRMAQVAQDEEIARFMQKQEIKSKRRSRELEGPASWREHREMISHHDRRAARERQVQRERLDSEGLPSPTEDLSLENQPPSPFSTIPQAQQIRNIAEELDPTFKARRQGSESLRVGQTGPACQSLPIPHSGLHDLLEEPTFIPPTKRQCDKSGRTKPKEKKENCKQQ</sequence>
<proteinExistence type="predicted"/>
<accession>A0A667ZKJ2</accession>
<evidence type="ECO:0000313" key="2">
    <source>
        <dbReference type="Ensembl" id="ENSMMDP00005041257.1"/>
    </source>
</evidence>
<evidence type="ECO:0000256" key="1">
    <source>
        <dbReference type="SAM" id="MobiDB-lite"/>
    </source>
</evidence>
<dbReference type="PANTHER" id="PTHR22115:SF5">
    <property type="entry name" value="COILED-COIL DOMAIN-CONTAINING PROTEIN 50-LIKE ISOFORM X1"/>
    <property type="match status" value="1"/>
</dbReference>
<feature type="compositionally biased region" description="Basic and acidic residues" evidence="1">
    <location>
        <begin position="159"/>
        <end position="181"/>
    </location>
</feature>
<reference evidence="2" key="1">
    <citation type="submission" date="2019-06" db="EMBL/GenBank/DDBJ databases">
        <authorList>
            <consortium name="Wellcome Sanger Institute Data Sharing"/>
        </authorList>
    </citation>
    <scope>NUCLEOTIDE SEQUENCE [LARGE SCALE GENOMIC DNA]</scope>
</reference>
<feature type="region of interest" description="Disordered" evidence="1">
    <location>
        <begin position="369"/>
        <end position="429"/>
    </location>
</feature>
<reference evidence="2" key="3">
    <citation type="submission" date="2025-09" db="UniProtKB">
        <authorList>
            <consortium name="Ensembl"/>
        </authorList>
    </citation>
    <scope>IDENTIFICATION</scope>
</reference>
<feature type="compositionally biased region" description="Basic and acidic residues" evidence="1">
    <location>
        <begin position="130"/>
        <end position="147"/>
    </location>
</feature>
<feature type="region of interest" description="Disordered" evidence="1">
    <location>
        <begin position="115"/>
        <end position="216"/>
    </location>
</feature>
<evidence type="ECO:0000313" key="3">
    <source>
        <dbReference type="Proteomes" id="UP000472263"/>
    </source>
</evidence>
<keyword evidence="3" id="KW-1185">Reference proteome</keyword>
<feature type="region of interest" description="Disordered" evidence="1">
    <location>
        <begin position="241"/>
        <end position="261"/>
    </location>
</feature>
<dbReference type="InParanoid" id="A0A667ZKJ2"/>